<comment type="function">
    <text evidence="5">An accessory protein needed during the final step in the assembly of 30S ribosomal subunit, possibly for assembly of the head region. Essential for efficient processing of 16S rRNA. May be needed both before and after RbfA during the maturation of 16S rRNA. It has affinity for free ribosomal 30S subunits but not for 70S ribosomes.</text>
</comment>
<proteinExistence type="inferred from homology"/>
<dbReference type="GO" id="GO:0043022">
    <property type="term" value="F:ribosome binding"/>
    <property type="evidence" value="ECO:0007669"/>
    <property type="project" value="InterPro"/>
</dbReference>
<dbReference type="PANTHER" id="PTHR33692">
    <property type="entry name" value="RIBOSOME MATURATION FACTOR RIMM"/>
    <property type="match status" value="1"/>
</dbReference>
<accession>A0A450UU00</accession>
<dbReference type="InterPro" id="IPR009000">
    <property type="entry name" value="Transl_B-barrel_sf"/>
</dbReference>
<dbReference type="NCBIfam" id="TIGR02273">
    <property type="entry name" value="16S_RimM"/>
    <property type="match status" value="1"/>
</dbReference>
<evidence type="ECO:0000313" key="9">
    <source>
        <dbReference type="EMBL" id="VFJ96053.1"/>
    </source>
</evidence>
<dbReference type="Gene3D" id="2.40.30.60">
    <property type="entry name" value="RimM"/>
    <property type="match status" value="1"/>
</dbReference>
<dbReference type="SUPFAM" id="SSF50447">
    <property type="entry name" value="Translation proteins"/>
    <property type="match status" value="1"/>
</dbReference>
<keyword evidence="3 5" id="KW-0698">rRNA processing</keyword>
<feature type="domain" description="RimM N-terminal" evidence="6">
    <location>
        <begin position="9"/>
        <end position="91"/>
    </location>
</feature>
<feature type="domain" description="Ribosome maturation factor RimM PRC barrel" evidence="7">
    <location>
        <begin position="103"/>
        <end position="167"/>
    </location>
</feature>
<evidence type="ECO:0000259" key="6">
    <source>
        <dbReference type="Pfam" id="PF01782"/>
    </source>
</evidence>
<name>A0A450UU00_9GAMM</name>
<dbReference type="InterPro" id="IPR036976">
    <property type="entry name" value="RimM_N_sf"/>
</dbReference>
<comment type="subcellular location">
    <subcellularLocation>
        <location evidence="5">Cytoplasm</location>
    </subcellularLocation>
</comment>
<evidence type="ECO:0000259" key="7">
    <source>
        <dbReference type="Pfam" id="PF24986"/>
    </source>
</evidence>
<evidence type="ECO:0000256" key="3">
    <source>
        <dbReference type="ARBA" id="ARBA00022552"/>
    </source>
</evidence>
<evidence type="ECO:0000313" key="8">
    <source>
        <dbReference type="EMBL" id="VFJ95063.1"/>
    </source>
</evidence>
<dbReference type="InterPro" id="IPR002676">
    <property type="entry name" value="RimM_N"/>
</dbReference>
<dbReference type="EMBL" id="CAADFF010000065">
    <property type="protein sequence ID" value="VFJ95063.1"/>
    <property type="molecule type" value="Genomic_DNA"/>
</dbReference>
<dbReference type="SUPFAM" id="SSF50346">
    <property type="entry name" value="PRC-barrel domain"/>
    <property type="match status" value="1"/>
</dbReference>
<dbReference type="InterPro" id="IPR011033">
    <property type="entry name" value="PRC_barrel-like_sf"/>
</dbReference>
<reference evidence="9" key="1">
    <citation type="submission" date="2019-02" db="EMBL/GenBank/DDBJ databases">
        <authorList>
            <person name="Gruber-Vodicka R. H."/>
            <person name="Seah K. B. B."/>
        </authorList>
    </citation>
    <scope>NUCLEOTIDE SEQUENCE</scope>
    <source>
        <strain evidence="9">BECK_M6</strain>
        <strain evidence="8">BECK_M7</strain>
    </source>
</reference>
<sequence>MLMQKEIIIGRIGGVYGIYGWVKIRSFTVPIDNVLAYSPWGLRLPNGKRYAEVTVIDGRKHGNGCIAKVASCPDRDTALELTGANIVTTRDRLPPIGEGEYYWEDLIGCRVTTRSGIDLGCVNRIMETGANDVLVVTGEKERLIPSVFGDVILAVELENRTIRVDWDAEF</sequence>
<keyword evidence="4 5" id="KW-0143">Chaperone</keyword>
<evidence type="ECO:0000256" key="5">
    <source>
        <dbReference type="HAMAP-Rule" id="MF_00014"/>
    </source>
</evidence>
<protein>
    <recommendedName>
        <fullName evidence="5">Ribosome maturation factor RimM</fullName>
    </recommendedName>
</protein>
<comment type="domain">
    <text evidence="5">The PRC barrel domain binds ribosomal protein uS19.</text>
</comment>
<dbReference type="InterPro" id="IPR011961">
    <property type="entry name" value="RimM"/>
</dbReference>
<keyword evidence="1 5" id="KW-0963">Cytoplasm</keyword>
<organism evidence="9">
    <name type="scientific">Candidatus Kentrum sp. LFY</name>
    <dbReference type="NCBI Taxonomy" id="2126342"/>
    <lineage>
        <taxon>Bacteria</taxon>
        <taxon>Pseudomonadati</taxon>
        <taxon>Pseudomonadota</taxon>
        <taxon>Gammaproteobacteria</taxon>
        <taxon>Candidatus Kentrum</taxon>
    </lineage>
</organism>
<dbReference type="InterPro" id="IPR056792">
    <property type="entry name" value="PRC_RimM"/>
</dbReference>
<keyword evidence="2 5" id="KW-0690">Ribosome biogenesis</keyword>
<dbReference type="GO" id="GO:0006364">
    <property type="term" value="P:rRNA processing"/>
    <property type="evidence" value="ECO:0007669"/>
    <property type="project" value="UniProtKB-UniRule"/>
</dbReference>
<dbReference type="AlphaFoldDB" id="A0A450UU00"/>
<dbReference type="HAMAP" id="MF_00014">
    <property type="entry name" value="Ribosome_mat_RimM"/>
    <property type="match status" value="1"/>
</dbReference>
<dbReference type="EMBL" id="CAADFH010000055">
    <property type="protein sequence ID" value="VFJ96053.1"/>
    <property type="molecule type" value="Genomic_DNA"/>
</dbReference>
<dbReference type="GO" id="GO:0005840">
    <property type="term" value="C:ribosome"/>
    <property type="evidence" value="ECO:0007669"/>
    <property type="project" value="InterPro"/>
</dbReference>
<evidence type="ECO:0000256" key="1">
    <source>
        <dbReference type="ARBA" id="ARBA00022490"/>
    </source>
</evidence>
<dbReference type="GO" id="GO:0005737">
    <property type="term" value="C:cytoplasm"/>
    <property type="evidence" value="ECO:0007669"/>
    <property type="project" value="UniProtKB-SubCell"/>
</dbReference>
<dbReference type="PANTHER" id="PTHR33692:SF1">
    <property type="entry name" value="RIBOSOME MATURATION FACTOR RIMM"/>
    <property type="match status" value="1"/>
</dbReference>
<dbReference type="GO" id="GO:0042274">
    <property type="term" value="P:ribosomal small subunit biogenesis"/>
    <property type="evidence" value="ECO:0007669"/>
    <property type="project" value="UniProtKB-UniRule"/>
</dbReference>
<dbReference type="Gene3D" id="2.30.30.240">
    <property type="entry name" value="PRC-barrel domain"/>
    <property type="match status" value="1"/>
</dbReference>
<comment type="similarity">
    <text evidence="5">Belongs to the RimM family.</text>
</comment>
<dbReference type="Pfam" id="PF24986">
    <property type="entry name" value="PRC_RimM"/>
    <property type="match status" value="1"/>
</dbReference>
<evidence type="ECO:0000256" key="4">
    <source>
        <dbReference type="ARBA" id="ARBA00023186"/>
    </source>
</evidence>
<gene>
    <name evidence="5" type="primary">rimM</name>
    <name evidence="9" type="ORF">BECKLFY1418A_GA0070994_105510</name>
    <name evidence="8" type="ORF">BECKLFY1418B_GA0070995_10659</name>
</gene>
<evidence type="ECO:0000256" key="2">
    <source>
        <dbReference type="ARBA" id="ARBA00022517"/>
    </source>
</evidence>
<dbReference type="Pfam" id="PF01782">
    <property type="entry name" value="RimM"/>
    <property type="match status" value="1"/>
</dbReference>
<comment type="subunit">
    <text evidence="5">Binds ribosomal protein uS19.</text>
</comment>